<sequence>QQQRQRRLQQLPADDGRSGACTPLLHSQTTARRAQSGEPDAAGRPLSAAFPAACGPDDIYDDDEYGAVAAATADAATADRRDDGRGGPDIVMSTAATLHMADTAYIIIDMSSGNWLQKNQQPQTKFNTTNSNHKWSLNRLQYQKPYTTTIPRTKYTTTLTPTAAAILTNKHTISKIIKPTIDEPIS</sequence>
<accession>A0A6G0W377</accession>
<dbReference type="AlphaFoldDB" id="A0A6G0W377"/>
<gene>
    <name evidence="2" type="ORF">FWK35_00037911</name>
</gene>
<comment type="caution">
    <text evidence="2">The sequence shown here is derived from an EMBL/GenBank/DDBJ whole genome shotgun (WGS) entry which is preliminary data.</text>
</comment>
<evidence type="ECO:0000313" key="3">
    <source>
        <dbReference type="Proteomes" id="UP000478052"/>
    </source>
</evidence>
<name>A0A6G0W377_APHCR</name>
<protein>
    <submittedName>
        <fullName evidence="2">Uncharacterized protein</fullName>
    </submittedName>
</protein>
<dbReference type="EMBL" id="VUJU01009221">
    <property type="protein sequence ID" value="KAF0721347.1"/>
    <property type="molecule type" value="Genomic_DNA"/>
</dbReference>
<reference evidence="2 3" key="1">
    <citation type="submission" date="2019-08" db="EMBL/GenBank/DDBJ databases">
        <title>Whole genome of Aphis craccivora.</title>
        <authorList>
            <person name="Voronova N.V."/>
            <person name="Shulinski R.S."/>
            <person name="Bandarenka Y.V."/>
            <person name="Zhorov D.G."/>
            <person name="Warner D."/>
        </authorList>
    </citation>
    <scope>NUCLEOTIDE SEQUENCE [LARGE SCALE GENOMIC DNA]</scope>
    <source>
        <strain evidence="2">180601</strain>
        <tissue evidence="2">Whole Body</tissue>
    </source>
</reference>
<feature type="non-terminal residue" evidence="2">
    <location>
        <position position="1"/>
    </location>
</feature>
<dbReference type="Proteomes" id="UP000478052">
    <property type="component" value="Unassembled WGS sequence"/>
</dbReference>
<organism evidence="2 3">
    <name type="scientific">Aphis craccivora</name>
    <name type="common">Cowpea aphid</name>
    <dbReference type="NCBI Taxonomy" id="307492"/>
    <lineage>
        <taxon>Eukaryota</taxon>
        <taxon>Metazoa</taxon>
        <taxon>Ecdysozoa</taxon>
        <taxon>Arthropoda</taxon>
        <taxon>Hexapoda</taxon>
        <taxon>Insecta</taxon>
        <taxon>Pterygota</taxon>
        <taxon>Neoptera</taxon>
        <taxon>Paraneoptera</taxon>
        <taxon>Hemiptera</taxon>
        <taxon>Sternorrhyncha</taxon>
        <taxon>Aphidomorpha</taxon>
        <taxon>Aphidoidea</taxon>
        <taxon>Aphididae</taxon>
        <taxon>Aphidini</taxon>
        <taxon>Aphis</taxon>
        <taxon>Aphis</taxon>
    </lineage>
</organism>
<feature type="non-terminal residue" evidence="2">
    <location>
        <position position="186"/>
    </location>
</feature>
<dbReference type="OrthoDB" id="10516359at2759"/>
<evidence type="ECO:0000256" key="1">
    <source>
        <dbReference type="SAM" id="MobiDB-lite"/>
    </source>
</evidence>
<proteinExistence type="predicted"/>
<evidence type="ECO:0000313" key="2">
    <source>
        <dbReference type="EMBL" id="KAF0721347.1"/>
    </source>
</evidence>
<feature type="region of interest" description="Disordered" evidence="1">
    <location>
        <begin position="1"/>
        <end position="45"/>
    </location>
</feature>
<keyword evidence="3" id="KW-1185">Reference proteome</keyword>